<dbReference type="Pfam" id="PF13602">
    <property type="entry name" value="ADH_zinc_N_2"/>
    <property type="match status" value="1"/>
</dbReference>
<evidence type="ECO:0000313" key="5">
    <source>
        <dbReference type="Proteomes" id="UP000238479"/>
    </source>
</evidence>
<dbReference type="AlphaFoldDB" id="A0A2P6Q2M0"/>
<dbReference type="PANTHER" id="PTHR48106">
    <property type="entry name" value="QUINONE OXIDOREDUCTASE PIG3-RELATED"/>
    <property type="match status" value="1"/>
</dbReference>
<evidence type="ECO:0008006" key="6">
    <source>
        <dbReference type="Google" id="ProtNLM"/>
    </source>
</evidence>
<dbReference type="Gene3D" id="3.90.180.10">
    <property type="entry name" value="Medium-chain alcohol dehydrogenases, catalytic domain"/>
    <property type="match status" value="1"/>
</dbReference>
<name>A0A2P6Q2M0_ROSCH</name>
<feature type="region of interest" description="Disordered" evidence="3">
    <location>
        <begin position="1"/>
        <end position="27"/>
    </location>
</feature>
<protein>
    <recommendedName>
        <fullName evidence="6">NADPH:quinone reductase</fullName>
    </recommendedName>
</protein>
<dbReference type="EMBL" id="PDCK01000043">
    <property type="protein sequence ID" value="PRQ28438.1"/>
    <property type="molecule type" value="Genomic_DNA"/>
</dbReference>
<keyword evidence="2" id="KW-0560">Oxidoreductase</keyword>
<sequence>MLKKLGGGGKSQSSKRGKESKSNEKDQMAALVYRTPEMKTSIVEEVQGKVMPAIENGDVKLVIHKVFTFEEAAEAHKLKKSGNHIGKILLHP</sequence>
<evidence type="ECO:0000313" key="4">
    <source>
        <dbReference type="EMBL" id="PRQ28438.1"/>
    </source>
</evidence>
<comment type="caution">
    <text evidence="4">The sequence shown here is derived from an EMBL/GenBank/DDBJ whole genome shotgun (WGS) entry which is preliminary data.</text>
</comment>
<accession>A0A2P6Q2M0</accession>
<feature type="compositionally biased region" description="Basic and acidic residues" evidence="3">
    <location>
        <begin position="16"/>
        <end position="27"/>
    </location>
</feature>
<dbReference type="GO" id="GO:0070402">
    <property type="term" value="F:NADPH binding"/>
    <property type="evidence" value="ECO:0007669"/>
    <property type="project" value="TreeGrafter"/>
</dbReference>
<evidence type="ECO:0000256" key="2">
    <source>
        <dbReference type="ARBA" id="ARBA00023002"/>
    </source>
</evidence>
<dbReference type="GO" id="GO:0016651">
    <property type="term" value="F:oxidoreductase activity, acting on NAD(P)H"/>
    <property type="evidence" value="ECO:0007669"/>
    <property type="project" value="TreeGrafter"/>
</dbReference>
<dbReference type="Gene3D" id="3.40.50.720">
    <property type="entry name" value="NAD(P)-binding Rossmann-like Domain"/>
    <property type="match status" value="1"/>
</dbReference>
<organism evidence="4 5">
    <name type="scientific">Rosa chinensis</name>
    <name type="common">China rose</name>
    <dbReference type="NCBI Taxonomy" id="74649"/>
    <lineage>
        <taxon>Eukaryota</taxon>
        <taxon>Viridiplantae</taxon>
        <taxon>Streptophyta</taxon>
        <taxon>Embryophyta</taxon>
        <taxon>Tracheophyta</taxon>
        <taxon>Spermatophyta</taxon>
        <taxon>Magnoliopsida</taxon>
        <taxon>eudicotyledons</taxon>
        <taxon>Gunneridae</taxon>
        <taxon>Pentapetalae</taxon>
        <taxon>rosids</taxon>
        <taxon>fabids</taxon>
        <taxon>Rosales</taxon>
        <taxon>Rosaceae</taxon>
        <taxon>Rosoideae</taxon>
        <taxon>Rosoideae incertae sedis</taxon>
        <taxon>Rosa</taxon>
    </lineage>
</organism>
<reference evidence="4 5" key="1">
    <citation type="journal article" date="2018" name="Nat. Genet.">
        <title>The Rosa genome provides new insights in the design of modern roses.</title>
        <authorList>
            <person name="Bendahmane M."/>
        </authorList>
    </citation>
    <scope>NUCLEOTIDE SEQUENCE [LARGE SCALE GENOMIC DNA]</scope>
    <source>
        <strain evidence="5">cv. Old Blush</strain>
    </source>
</reference>
<dbReference type="Proteomes" id="UP000238479">
    <property type="component" value="Chromosome 5"/>
</dbReference>
<keyword evidence="1" id="KW-0521">NADP</keyword>
<evidence type="ECO:0000256" key="3">
    <source>
        <dbReference type="SAM" id="MobiDB-lite"/>
    </source>
</evidence>
<feature type="compositionally biased region" description="Gly residues" evidence="3">
    <location>
        <begin position="1"/>
        <end position="10"/>
    </location>
</feature>
<keyword evidence="5" id="KW-1185">Reference proteome</keyword>
<dbReference type="Gramene" id="PRQ28438">
    <property type="protein sequence ID" value="PRQ28438"/>
    <property type="gene ID" value="RchiOBHm_Chr5g0003051"/>
</dbReference>
<dbReference type="PANTHER" id="PTHR48106:SF8">
    <property type="entry name" value="OS02G0805600 PROTEIN"/>
    <property type="match status" value="1"/>
</dbReference>
<gene>
    <name evidence="4" type="ORF">RchiOBHm_Chr5g0003051</name>
</gene>
<proteinExistence type="predicted"/>
<evidence type="ECO:0000256" key="1">
    <source>
        <dbReference type="ARBA" id="ARBA00022857"/>
    </source>
</evidence>